<proteinExistence type="predicted"/>
<reference evidence="1" key="1">
    <citation type="journal article" date="2021" name="Genome Biol. Evol.">
        <title>The assembled and annotated genome of the fairy-ring fungus Marasmius oreades.</title>
        <authorList>
            <person name="Hiltunen M."/>
            <person name="Ament-Velasquez S.L."/>
            <person name="Johannesson H."/>
        </authorList>
    </citation>
    <scope>NUCLEOTIDE SEQUENCE</scope>
    <source>
        <strain evidence="1">03SP1</strain>
    </source>
</reference>
<evidence type="ECO:0000313" key="1">
    <source>
        <dbReference type="EMBL" id="KAG7086797.1"/>
    </source>
</evidence>
<dbReference type="Proteomes" id="UP001049176">
    <property type="component" value="Chromosome 10"/>
</dbReference>
<dbReference type="AlphaFoldDB" id="A0A9P7RNX6"/>
<protein>
    <submittedName>
        <fullName evidence="1">Uncharacterized protein</fullName>
    </submittedName>
</protein>
<gene>
    <name evidence="1" type="ORF">E1B28_002725</name>
</gene>
<comment type="caution">
    <text evidence="1">The sequence shown here is derived from an EMBL/GenBank/DDBJ whole genome shotgun (WGS) entry which is preliminary data.</text>
</comment>
<dbReference type="EMBL" id="CM032190">
    <property type="protein sequence ID" value="KAG7086797.1"/>
    <property type="molecule type" value="Genomic_DNA"/>
</dbReference>
<dbReference type="RefSeq" id="XP_043003268.1">
    <property type="nucleotide sequence ID" value="XM_043159665.1"/>
</dbReference>
<dbReference type="KEGG" id="more:E1B28_002725"/>
<sequence length="100" mass="11657">MLTVLFKSNRWFPNIASLKHETGLYLLFQLSSTLRFQMRRYWNVYQRPHLPSRENHKNQADWISPINRLISAEEPVSNSSIETSATVGSSCFLTIDSARR</sequence>
<organism evidence="1 2">
    <name type="scientific">Marasmius oreades</name>
    <name type="common">fairy-ring Marasmius</name>
    <dbReference type="NCBI Taxonomy" id="181124"/>
    <lineage>
        <taxon>Eukaryota</taxon>
        <taxon>Fungi</taxon>
        <taxon>Dikarya</taxon>
        <taxon>Basidiomycota</taxon>
        <taxon>Agaricomycotina</taxon>
        <taxon>Agaricomycetes</taxon>
        <taxon>Agaricomycetidae</taxon>
        <taxon>Agaricales</taxon>
        <taxon>Marasmiineae</taxon>
        <taxon>Marasmiaceae</taxon>
        <taxon>Marasmius</taxon>
    </lineage>
</organism>
<dbReference type="GeneID" id="66071801"/>
<evidence type="ECO:0000313" key="2">
    <source>
        <dbReference type="Proteomes" id="UP001049176"/>
    </source>
</evidence>
<keyword evidence="2" id="KW-1185">Reference proteome</keyword>
<name>A0A9P7RNX6_9AGAR</name>
<accession>A0A9P7RNX6</accession>